<dbReference type="KEGG" id="cyc:PCC7424_3327"/>
<name>B7KE28_GLOC7</name>
<gene>
    <name evidence="1" type="ordered locus">PCC7424_3327</name>
</gene>
<evidence type="ECO:0000313" key="1">
    <source>
        <dbReference type="EMBL" id="ACK71726.1"/>
    </source>
</evidence>
<organism evidence="1 2">
    <name type="scientific">Gloeothece citriformis (strain PCC 7424)</name>
    <name type="common">Cyanothece sp. (strain PCC 7424)</name>
    <dbReference type="NCBI Taxonomy" id="65393"/>
    <lineage>
        <taxon>Bacteria</taxon>
        <taxon>Bacillati</taxon>
        <taxon>Cyanobacteriota</taxon>
        <taxon>Cyanophyceae</taxon>
        <taxon>Oscillatoriophycideae</taxon>
        <taxon>Chroococcales</taxon>
        <taxon>Aphanothecaceae</taxon>
        <taxon>Gloeothece</taxon>
        <taxon>Gloeothece citriformis</taxon>
    </lineage>
</organism>
<evidence type="ECO:0000313" key="2">
    <source>
        <dbReference type="Proteomes" id="UP000002384"/>
    </source>
</evidence>
<protein>
    <submittedName>
        <fullName evidence="1">Uncharacterized protein</fullName>
    </submittedName>
</protein>
<dbReference type="eggNOG" id="ENOG502ZCAW">
    <property type="taxonomic scope" value="Bacteria"/>
</dbReference>
<dbReference type="RefSeq" id="WP_015955322.1">
    <property type="nucleotide sequence ID" value="NC_011729.1"/>
</dbReference>
<dbReference type="HOGENOM" id="CLU_1259679_0_0_3"/>
<dbReference type="OrthoDB" id="456467at2"/>
<dbReference type="STRING" id="65393.PCC7424_3327"/>
<sequence>MNQAEIETALKAAFKECENALCPLSEEQKEIIRQKVLESYGYLPNSQENPLNQLTTAQRQALLTFIKTQQDQNLSWKATLLNDWLNNEDSGGVQFIRDQYGVAWLDQVQPIHVDQFLLQEKQKPLEVGDRIEICNGLWEWVQEDSPCPPEWFPCVVVGVSEVVDKDVRYTSCIVRFDTGVEFEIQGVYEWNQSYWRALK</sequence>
<accession>B7KE28</accession>
<dbReference type="Proteomes" id="UP000002384">
    <property type="component" value="Chromosome"/>
</dbReference>
<dbReference type="EMBL" id="CP001291">
    <property type="protein sequence ID" value="ACK71726.1"/>
    <property type="molecule type" value="Genomic_DNA"/>
</dbReference>
<proteinExistence type="predicted"/>
<keyword evidence="2" id="KW-1185">Reference proteome</keyword>
<reference evidence="2" key="1">
    <citation type="journal article" date="2011" name="MBio">
        <title>Novel metabolic attributes of the genus Cyanothece, comprising a group of unicellular nitrogen-fixing Cyanobacteria.</title>
        <authorList>
            <person name="Bandyopadhyay A."/>
            <person name="Elvitigala T."/>
            <person name="Welsh E."/>
            <person name="Stockel J."/>
            <person name="Liberton M."/>
            <person name="Min H."/>
            <person name="Sherman L.A."/>
            <person name="Pakrasi H.B."/>
        </authorList>
    </citation>
    <scope>NUCLEOTIDE SEQUENCE [LARGE SCALE GENOMIC DNA]</scope>
    <source>
        <strain evidence="2">PCC 7424</strain>
    </source>
</reference>
<dbReference type="AlphaFoldDB" id="B7KE28"/>